<dbReference type="Proteomes" id="UP000186601">
    <property type="component" value="Unassembled WGS sequence"/>
</dbReference>
<keyword evidence="2" id="KW-0472">Membrane</keyword>
<keyword evidence="4" id="KW-1185">Reference proteome</keyword>
<dbReference type="OrthoDB" id="3184377at2759"/>
<sequence length="212" mass="23060">MASVTAVVDAVSSSEAASLHGYVVSLSLTHNDQRRLKGQHRHKALTPMISGIISGSCVGIAWIIGFIIYFYKRHRREKRARALGFKNHREMLDPPKKPEAFIIPPDPAVVEGGRVPGERIYNDPGVLDSDLPKHAKTIPFAHLEKADEKTESDESSLSPRGSGVPHAASAPSRVPQKTSNQTATASTAHERTLPSPASPRRISSEMTIPQHV</sequence>
<proteinExistence type="predicted"/>
<keyword evidence="2" id="KW-0812">Transmembrane</keyword>
<dbReference type="EMBL" id="MLYV02000010">
    <property type="protein sequence ID" value="PSS38030.1"/>
    <property type="molecule type" value="Genomic_DNA"/>
</dbReference>
<feature type="transmembrane region" description="Helical" evidence="2">
    <location>
        <begin position="48"/>
        <end position="71"/>
    </location>
</feature>
<name>A0A2R6S6V6_9APHY</name>
<dbReference type="AlphaFoldDB" id="A0A2R6S6V6"/>
<evidence type="ECO:0000313" key="3">
    <source>
        <dbReference type="EMBL" id="PSS38030.1"/>
    </source>
</evidence>
<reference evidence="3 4" key="1">
    <citation type="submission" date="2018-02" db="EMBL/GenBank/DDBJ databases">
        <title>Genome sequence of the basidiomycete white-rot fungus Phlebia centrifuga.</title>
        <authorList>
            <person name="Granchi Z."/>
            <person name="Peng M."/>
            <person name="de Vries R.P."/>
            <person name="Hilden K."/>
            <person name="Makela M.R."/>
            <person name="Grigoriev I."/>
            <person name="Riley R."/>
        </authorList>
    </citation>
    <scope>NUCLEOTIDE SEQUENCE [LARGE SCALE GENOMIC DNA]</scope>
    <source>
        <strain evidence="3 4">FBCC195</strain>
    </source>
</reference>
<comment type="caution">
    <text evidence="3">The sequence shown here is derived from an EMBL/GenBank/DDBJ whole genome shotgun (WGS) entry which is preliminary data.</text>
</comment>
<keyword evidence="2" id="KW-1133">Transmembrane helix</keyword>
<feature type="compositionally biased region" description="Polar residues" evidence="1">
    <location>
        <begin position="175"/>
        <end position="187"/>
    </location>
</feature>
<protein>
    <submittedName>
        <fullName evidence="3">Uncharacterized protein</fullName>
    </submittedName>
</protein>
<accession>A0A2R6S6V6</accession>
<organism evidence="3 4">
    <name type="scientific">Hermanssonia centrifuga</name>
    <dbReference type="NCBI Taxonomy" id="98765"/>
    <lineage>
        <taxon>Eukaryota</taxon>
        <taxon>Fungi</taxon>
        <taxon>Dikarya</taxon>
        <taxon>Basidiomycota</taxon>
        <taxon>Agaricomycotina</taxon>
        <taxon>Agaricomycetes</taxon>
        <taxon>Polyporales</taxon>
        <taxon>Meruliaceae</taxon>
        <taxon>Hermanssonia</taxon>
    </lineage>
</organism>
<feature type="region of interest" description="Disordered" evidence="1">
    <location>
        <begin position="142"/>
        <end position="212"/>
    </location>
</feature>
<gene>
    <name evidence="3" type="ORF">PHLCEN_2v115</name>
</gene>
<evidence type="ECO:0000313" key="4">
    <source>
        <dbReference type="Proteomes" id="UP000186601"/>
    </source>
</evidence>
<evidence type="ECO:0000256" key="1">
    <source>
        <dbReference type="SAM" id="MobiDB-lite"/>
    </source>
</evidence>
<evidence type="ECO:0000256" key="2">
    <source>
        <dbReference type="SAM" id="Phobius"/>
    </source>
</evidence>